<dbReference type="Proteomes" id="UP000050360">
    <property type="component" value="Unassembled WGS sequence"/>
</dbReference>
<accession>A0A0P8DV62</accession>
<evidence type="ECO:0000313" key="2">
    <source>
        <dbReference type="Proteomes" id="UP000050360"/>
    </source>
</evidence>
<protein>
    <submittedName>
        <fullName evidence="1">Uncharacterized protein</fullName>
    </submittedName>
</protein>
<dbReference type="EMBL" id="LKCM01000367">
    <property type="protein sequence ID" value="KPQ41371.1"/>
    <property type="molecule type" value="Genomic_DNA"/>
</dbReference>
<sequence>MPKLFLIPVINVLDVHDAAVREWLSGLDDAALKEHLGYPFKLERFFPESARFALINGNKVHDEILSLFNNIDPQAVFLNISTDFYELENKYNKRLISPHEFWLEYYENISNDISEPARTLYRIYLNEIIYKNIRLIESKERLPLNVLFYGLNMRSRDELIPVYEEVFNLVEEFTLQIARAVNEIMNLREKPKRLWHSSFNATRVGISYEETEKFYDELLIRLKRLLKYKTRDYFVKSLLEHAKIYVESHEKFLDHKIREDEIKFSNITECMKILGSQIELSEIVILCEPVDYTAIFNCLKNNMDPALSGFSMQEISLTGLFEKMKPFIQKNRIMRCNYEIAMDILGREIPKKFTGPGAILVPKISWC</sequence>
<name>A0A0P8DV62_9EURY</name>
<evidence type="ECO:0000313" key="1">
    <source>
        <dbReference type="EMBL" id="KPQ41371.1"/>
    </source>
</evidence>
<proteinExistence type="predicted"/>
<reference evidence="1 2" key="1">
    <citation type="submission" date="2015-09" db="EMBL/GenBank/DDBJ databases">
        <title>A metagenomics-based metabolic model of nitrate-dependent anaerobic oxidation of methane by Methanoperedens-like archaea.</title>
        <authorList>
            <person name="Arshad A."/>
            <person name="Speth D.R."/>
            <person name="De Graaf R.M."/>
            <person name="Op Den Camp H.J."/>
            <person name="Jetten M.S."/>
            <person name="Welte C.U."/>
        </authorList>
    </citation>
    <scope>NUCLEOTIDE SEQUENCE [LARGE SCALE GENOMIC DNA]</scope>
</reference>
<dbReference type="AlphaFoldDB" id="A0A0P8DV62"/>
<gene>
    <name evidence="1" type="ORF">MPEBLZ_04080</name>
</gene>
<organism evidence="1 2">
    <name type="scientific">Candidatus Methanoperedens nitratireducens</name>
    <dbReference type="NCBI Taxonomy" id="1392998"/>
    <lineage>
        <taxon>Archaea</taxon>
        <taxon>Methanobacteriati</taxon>
        <taxon>Methanobacteriota</taxon>
        <taxon>Stenosarchaea group</taxon>
        <taxon>Methanomicrobia</taxon>
        <taxon>Methanosarcinales</taxon>
        <taxon>ANME-2 cluster</taxon>
        <taxon>Candidatus Methanoperedentaceae</taxon>
        <taxon>Candidatus Methanoperedens</taxon>
    </lineage>
</organism>
<comment type="caution">
    <text evidence="1">The sequence shown here is derived from an EMBL/GenBank/DDBJ whole genome shotgun (WGS) entry which is preliminary data.</text>
</comment>